<dbReference type="Proteomes" id="UP000006882">
    <property type="component" value="Chromosome G1"/>
</dbReference>
<dbReference type="Pfam" id="PF03099">
    <property type="entry name" value="BPL_LplA_LipB"/>
    <property type="match status" value="1"/>
</dbReference>
<evidence type="ECO:0000256" key="1">
    <source>
        <dbReference type="ARBA" id="ARBA00009934"/>
    </source>
</evidence>
<dbReference type="PROSITE" id="PS51733">
    <property type="entry name" value="BPL_LPL_CATALYTIC"/>
    <property type="match status" value="1"/>
</dbReference>
<dbReference type="InterPro" id="IPR004143">
    <property type="entry name" value="BPL_LPL_catalytic"/>
</dbReference>
<organism evidence="4 5">
    <name type="scientific">Prunus persica</name>
    <name type="common">Peach</name>
    <name type="synonym">Amygdalus persica</name>
    <dbReference type="NCBI Taxonomy" id="3760"/>
    <lineage>
        <taxon>Eukaryota</taxon>
        <taxon>Viridiplantae</taxon>
        <taxon>Streptophyta</taxon>
        <taxon>Embryophyta</taxon>
        <taxon>Tracheophyta</taxon>
        <taxon>Spermatophyta</taxon>
        <taxon>Magnoliopsida</taxon>
        <taxon>eudicotyledons</taxon>
        <taxon>Gunneridae</taxon>
        <taxon>Pentapetalae</taxon>
        <taxon>rosids</taxon>
        <taxon>fabids</taxon>
        <taxon>Rosales</taxon>
        <taxon>Rosaceae</taxon>
        <taxon>Amygdaloideae</taxon>
        <taxon>Amygdaleae</taxon>
        <taxon>Prunus</taxon>
    </lineage>
</organism>
<dbReference type="GO" id="GO:0005737">
    <property type="term" value="C:cytoplasm"/>
    <property type="evidence" value="ECO:0000318"/>
    <property type="project" value="GO_Central"/>
</dbReference>
<dbReference type="PANTHER" id="PTHR12835:SF5">
    <property type="entry name" value="BIOTIN--PROTEIN LIGASE"/>
    <property type="match status" value="1"/>
</dbReference>
<evidence type="ECO:0000259" key="3">
    <source>
        <dbReference type="PROSITE" id="PS51733"/>
    </source>
</evidence>
<protein>
    <recommendedName>
        <fullName evidence="3">BPL/LPL catalytic domain-containing protein</fullName>
    </recommendedName>
</protein>
<evidence type="ECO:0000313" key="4">
    <source>
        <dbReference type="EMBL" id="ONI34887.1"/>
    </source>
</evidence>
<dbReference type="SUPFAM" id="SSF55681">
    <property type="entry name" value="Class II aaRS and biotin synthetases"/>
    <property type="match status" value="1"/>
</dbReference>
<name>A0A251RG08_PRUPE</name>
<dbReference type="InterPro" id="IPR004408">
    <property type="entry name" value="Biotin_CoA_COase_ligase"/>
</dbReference>
<proteinExistence type="inferred from homology"/>
<comment type="similarity">
    <text evidence="1">Belongs to the biotin--protein ligase family.</text>
</comment>
<dbReference type="CDD" id="cd16442">
    <property type="entry name" value="BPL"/>
    <property type="match status" value="1"/>
</dbReference>
<dbReference type="AlphaFoldDB" id="A0A251RG08"/>
<dbReference type="EMBL" id="CM007651">
    <property type="protein sequence ID" value="ONI34887.1"/>
    <property type="molecule type" value="Genomic_DNA"/>
</dbReference>
<accession>A0A251RG08</accession>
<evidence type="ECO:0000313" key="5">
    <source>
        <dbReference type="Proteomes" id="UP000006882"/>
    </source>
</evidence>
<dbReference type="GO" id="GO:0004077">
    <property type="term" value="F:biotin--[biotin carboxyl-carrier protein] ligase activity"/>
    <property type="evidence" value="ECO:0000318"/>
    <property type="project" value="GO_Central"/>
</dbReference>
<feature type="domain" description="BPL/LPL catalytic" evidence="3">
    <location>
        <begin position="96"/>
        <end position="286"/>
    </location>
</feature>
<dbReference type="Gene3D" id="3.30.930.10">
    <property type="entry name" value="Bira Bifunctional Protein, Domain 2"/>
    <property type="match status" value="1"/>
</dbReference>
<sequence>MSYAFTRSLGFFSALKKVILSTKKTNSSLPLPFAVSAMDGNSSCALVLCGKSSAENETAKTLKNSGALKLTDNTELSILLHSESAKPIKEDAFGVDSFMNSLSTNRFGRFLLWSPRLPSTHDVISQNFCELPIGAVCVADVQYKGRGRSKNVWESPKGCLLFSFTLQMEDGRVVPLIQYVVSLAVTEAIKDVCDKNGLPYVDVKIKWPNDLYLNGLKVGGILCTSTFKSKQFNVSAGIGLNVDNEKPTTCLNTFLRELSVTTYQFRREDILAAFFDKFEKFYELFINQGFQSLEELYYKTWLHSGQRVIVQEKNDDQVVENVVTIQVWQTRKLLDELLTQSLNIHAYVHERVCTLSYDINPTKICYFILSGSDRNLRVTFMDKILGLVFIKDMPLSLDIQKLKNVFSKNV</sequence>
<dbReference type="STRING" id="3760.A0A251RG08"/>
<dbReference type="PANTHER" id="PTHR12835">
    <property type="entry name" value="BIOTIN PROTEIN LIGASE"/>
    <property type="match status" value="1"/>
</dbReference>
<reference evidence="4 5" key="1">
    <citation type="journal article" date="2013" name="Nat. Genet.">
        <title>The high-quality draft genome of peach (Prunus persica) identifies unique patterns of genetic diversity, domestication and genome evolution.</title>
        <authorList>
            <consortium name="International Peach Genome Initiative"/>
            <person name="Verde I."/>
            <person name="Abbott A.G."/>
            <person name="Scalabrin S."/>
            <person name="Jung S."/>
            <person name="Shu S."/>
            <person name="Marroni F."/>
            <person name="Zhebentyayeva T."/>
            <person name="Dettori M.T."/>
            <person name="Grimwood J."/>
            <person name="Cattonaro F."/>
            <person name="Zuccolo A."/>
            <person name="Rossini L."/>
            <person name="Jenkins J."/>
            <person name="Vendramin E."/>
            <person name="Meisel L.A."/>
            <person name="Decroocq V."/>
            <person name="Sosinski B."/>
            <person name="Prochnik S."/>
            <person name="Mitros T."/>
            <person name="Policriti A."/>
            <person name="Cipriani G."/>
            <person name="Dondini L."/>
            <person name="Ficklin S."/>
            <person name="Goodstein D.M."/>
            <person name="Xuan P."/>
            <person name="Del Fabbro C."/>
            <person name="Aramini V."/>
            <person name="Copetti D."/>
            <person name="Gonzalez S."/>
            <person name="Horner D.S."/>
            <person name="Falchi R."/>
            <person name="Lucas S."/>
            <person name="Mica E."/>
            <person name="Maldonado J."/>
            <person name="Lazzari B."/>
            <person name="Bielenberg D."/>
            <person name="Pirona R."/>
            <person name="Miculan M."/>
            <person name="Barakat A."/>
            <person name="Testolin R."/>
            <person name="Stella A."/>
            <person name="Tartarini S."/>
            <person name="Tonutti P."/>
            <person name="Arus P."/>
            <person name="Orellana A."/>
            <person name="Wells C."/>
            <person name="Main D."/>
            <person name="Vizzotto G."/>
            <person name="Silva H."/>
            <person name="Salamini F."/>
            <person name="Schmutz J."/>
            <person name="Morgante M."/>
            <person name="Rokhsar D.S."/>
        </authorList>
    </citation>
    <scope>NUCLEOTIDE SEQUENCE [LARGE SCALE GENOMIC DNA]</scope>
    <source>
        <strain evidence="5">cv. Nemared</strain>
    </source>
</reference>
<keyword evidence="2" id="KW-0436">Ligase</keyword>
<gene>
    <name evidence="4" type="ORF">PRUPE_1G503900</name>
</gene>
<evidence type="ECO:0000256" key="2">
    <source>
        <dbReference type="ARBA" id="ARBA00022598"/>
    </source>
</evidence>
<dbReference type="Gramene" id="ONI34887">
    <property type="protein sequence ID" value="ONI34887"/>
    <property type="gene ID" value="PRUPE_1G503900"/>
</dbReference>
<dbReference type="InterPro" id="IPR045864">
    <property type="entry name" value="aa-tRNA-synth_II/BPL/LPL"/>
</dbReference>
<keyword evidence="5" id="KW-1185">Reference proteome</keyword>
<dbReference type="NCBIfam" id="TIGR00121">
    <property type="entry name" value="birA_ligase"/>
    <property type="match status" value="1"/>
</dbReference>